<proteinExistence type="predicted"/>
<dbReference type="EMBL" id="CP046620">
    <property type="protein sequence ID" value="QHQ36431.1"/>
    <property type="molecule type" value="Genomic_DNA"/>
</dbReference>
<keyword evidence="1" id="KW-0812">Transmembrane</keyword>
<keyword evidence="1" id="KW-1133">Transmembrane helix</keyword>
<feature type="transmembrane region" description="Helical" evidence="1">
    <location>
        <begin position="6"/>
        <end position="26"/>
    </location>
</feature>
<keyword evidence="1" id="KW-0472">Membrane</keyword>
<organism evidence="2 3">
    <name type="scientific">Algicella marina</name>
    <dbReference type="NCBI Taxonomy" id="2683284"/>
    <lineage>
        <taxon>Bacteria</taxon>
        <taxon>Pseudomonadati</taxon>
        <taxon>Pseudomonadota</taxon>
        <taxon>Alphaproteobacteria</taxon>
        <taxon>Rhodobacterales</taxon>
        <taxon>Paracoccaceae</taxon>
        <taxon>Algicella</taxon>
    </lineage>
</organism>
<keyword evidence="3" id="KW-1185">Reference proteome</keyword>
<reference evidence="2 3" key="1">
    <citation type="submission" date="2019-12" db="EMBL/GenBank/DDBJ databases">
        <title>Complete genome sequence of Algicella marina strain 9Alg 56(T) isolated from the red alga Tichocarpus crinitus.</title>
        <authorList>
            <person name="Kim S.-G."/>
            <person name="Nedashkovskaya O.I."/>
        </authorList>
    </citation>
    <scope>NUCLEOTIDE SEQUENCE [LARGE SCALE GENOMIC DNA]</scope>
    <source>
        <strain evidence="2 3">9Alg 56</strain>
    </source>
</reference>
<feature type="transmembrane region" description="Helical" evidence="1">
    <location>
        <begin position="38"/>
        <end position="55"/>
    </location>
</feature>
<name>A0A6P1T3U6_9RHOB</name>
<evidence type="ECO:0000313" key="3">
    <source>
        <dbReference type="Proteomes" id="UP000464495"/>
    </source>
</evidence>
<feature type="transmembrane region" description="Helical" evidence="1">
    <location>
        <begin position="198"/>
        <end position="216"/>
    </location>
</feature>
<dbReference type="RefSeq" id="WP_161862977.1">
    <property type="nucleotide sequence ID" value="NZ_CP046620.1"/>
</dbReference>
<accession>A0A6P1T3U6</accession>
<gene>
    <name evidence="2" type="ORF">GO499_15225</name>
</gene>
<sequence>MFSRLIGALVRAGLVIIVIATPSLLLPEASVSVASQEISLILGGVIAAFTLFEYASTHPGLIDFRFAPPYNRIRFLAFAMQILALVFLCRALEGEDNFSSNLISLSDQMIGWLSFPLSPVNVAADMIAAGEDPTLALLLSRAAALSFFVTFCSLAFFAVFLWLFKWPVGRRDFNLWVNLPTFEPGYGRDVERRLSRDGVINLLSGVVFLYILPVLLSRTSGWFDPSVLNNYQPLVWGVTLWAFISGSLVIRGAAILKVAMLVRRSRGA</sequence>
<feature type="transmembrane region" description="Helical" evidence="1">
    <location>
        <begin position="142"/>
        <end position="164"/>
    </location>
</feature>
<evidence type="ECO:0000313" key="2">
    <source>
        <dbReference type="EMBL" id="QHQ36431.1"/>
    </source>
</evidence>
<evidence type="ECO:0000256" key="1">
    <source>
        <dbReference type="SAM" id="Phobius"/>
    </source>
</evidence>
<protein>
    <submittedName>
        <fullName evidence="2">Uncharacterized protein</fullName>
    </submittedName>
</protein>
<feature type="transmembrane region" description="Helical" evidence="1">
    <location>
        <begin position="236"/>
        <end position="256"/>
    </location>
</feature>
<dbReference type="Proteomes" id="UP000464495">
    <property type="component" value="Chromosome"/>
</dbReference>
<dbReference type="KEGG" id="amaq:GO499_15225"/>
<feature type="transmembrane region" description="Helical" evidence="1">
    <location>
        <begin position="75"/>
        <end position="92"/>
    </location>
</feature>
<dbReference type="AlphaFoldDB" id="A0A6P1T3U6"/>